<dbReference type="InterPro" id="IPR005097">
    <property type="entry name" value="Sacchrp_dh_NADP-bd"/>
</dbReference>
<reference evidence="3" key="1">
    <citation type="journal article" date="2019" name="Int. J. Syst. Evol. Microbiol.">
        <title>The Global Catalogue of Microorganisms (GCM) 10K type strain sequencing project: providing services to taxonomists for standard genome sequencing and annotation.</title>
        <authorList>
            <consortium name="The Broad Institute Genomics Platform"/>
            <consortium name="The Broad Institute Genome Sequencing Center for Infectious Disease"/>
            <person name="Wu L."/>
            <person name="Ma J."/>
        </authorList>
    </citation>
    <scope>NUCLEOTIDE SEQUENCE [LARGE SCALE GENOMIC DNA]</scope>
    <source>
        <strain evidence="3">CGMCC 1.13718</strain>
    </source>
</reference>
<dbReference type="RefSeq" id="WP_226864941.1">
    <property type="nucleotide sequence ID" value="NZ_JACZFR010000028.1"/>
</dbReference>
<dbReference type="Pfam" id="PF03435">
    <property type="entry name" value="Sacchrp_dh_NADP"/>
    <property type="match status" value="1"/>
</dbReference>
<comment type="caution">
    <text evidence="2">The sequence shown here is derived from an EMBL/GenBank/DDBJ whole genome shotgun (WGS) entry which is preliminary data.</text>
</comment>
<evidence type="ECO:0000313" key="2">
    <source>
        <dbReference type="EMBL" id="MFC6632289.1"/>
    </source>
</evidence>
<dbReference type="Proteomes" id="UP001596425">
    <property type="component" value="Unassembled WGS sequence"/>
</dbReference>
<dbReference type="PANTHER" id="PTHR43781">
    <property type="entry name" value="SACCHAROPINE DEHYDROGENASE"/>
    <property type="match status" value="1"/>
</dbReference>
<name>A0ABW1YLX1_9GAMM</name>
<gene>
    <name evidence="2" type="ORF">ACFQBM_03295</name>
</gene>
<evidence type="ECO:0000259" key="1">
    <source>
        <dbReference type="Pfam" id="PF03435"/>
    </source>
</evidence>
<dbReference type="SUPFAM" id="SSF51735">
    <property type="entry name" value="NAD(P)-binding Rossmann-fold domains"/>
    <property type="match status" value="1"/>
</dbReference>
<accession>A0ABW1YLX1</accession>
<dbReference type="Gene3D" id="3.40.50.720">
    <property type="entry name" value="NAD(P)-binding Rossmann-like Domain"/>
    <property type="match status" value="1"/>
</dbReference>
<sequence>MRHPISATESTANFKKQGHSVNKKRIMIYGANGYTGELIAREAVAKGYRPILAGRNAKKLQPLAEELDLPAMAIGLDATETLERTLRDIDVVIHCAGPFSATAEPMMRACINAGTHYQDITGEMEVYRAAHAMHAEAKGAGIVLCPGTGFDVIPTDCLAAALHKAIPSATHLTLGFDSNSAMSPGTAKTSIESLGVGGAVRRNGKIEIIGHGELTRQINFGRGEKFAVAIPWGDVATAYYSTEIPNIEVYIPMSPRRAKKMKRMNSFRWLLRMQWVQNWLKGKVDKSVRGPSEEKRSEQQTWVWGEVRNDRRGERKIGRVVTANGYDVTVHGSLAVMEFLLDYKGNGGYFTPSKLCGSELVERLPGSGTIKIGID</sequence>
<dbReference type="PANTHER" id="PTHR43781:SF1">
    <property type="entry name" value="SACCHAROPINE DEHYDROGENASE"/>
    <property type="match status" value="1"/>
</dbReference>
<feature type="domain" description="Saccharopine dehydrogenase NADP binding" evidence="1">
    <location>
        <begin position="26"/>
        <end position="143"/>
    </location>
</feature>
<dbReference type="EMBL" id="JBHSVR010000001">
    <property type="protein sequence ID" value="MFC6632289.1"/>
    <property type="molecule type" value="Genomic_DNA"/>
</dbReference>
<proteinExistence type="predicted"/>
<keyword evidence="3" id="KW-1185">Reference proteome</keyword>
<organism evidence="2 3">
    <name type="scientific">Microbulbifer taiwanensis</name>
    <dbReference type="NCBI Taxonomy" id="986746"/>
    <lineage>
        <taxon>Bacteria</taxon>
        <taxon>Pseudomonadati</taxon>
        <taxon>Pseudomonadota</taxon>
        <taxon>Gammaproteobacteria</taxon>
        <taxon>Cellvibrionales</taxon>
        <taxon>Microbulbiferaceae</taxon>
        <taxon>Microbulbifer</taxon>
    </lineage>
</organism>
<evidence type="ECO:0000313" key="3">
    <source>
        <dbReference type="Proteomes" id="UP001596425"/>
    </source>
</evidence>
<dbReference type="InterPro" id="IPR036291">
    <property type="entry name" value="NAD(P)-bd_dom_sf"/>
</dbReference>
<protein>
    <submittedName>
        <fullName evidence="2">Saccharopine dehydrogenase family protein</fullName>
    </submittedName>
</protein>